<dbReference type="InterPro" id="IPR000397">
    <property type="entry name" value="Heat_shock_Hsp33"/>
</dbReference>
<dbReference type="GO" id="GO:0042026">
    <property type="term" value="P:protein refolding"/>
    <property type="evidence" value="ECO:0007669"/>
    <property type="project" value="TreeGrafter"/>
</dbReference>
<dbReference type="SUPFAM" id="SSF118352">
    <property type="entry name" value="HSP33 redox switch-like"/>
    <property type="match status" value="1"/>
</dbReference>
<comment type="function">
    <text evidence="6">Redox regulated molecular chaperone. Protects both thermally unfolding and oxidatively damaged proteins from irreversible aggregation. Plays an important role in the bacterial defense system toward oxidative stress.</text>
</comment>
<reference evidence="7" key="1">
    <citation type="submission" date="2020-10" db="EMBL/GenBank/DDBJ databases">
        <authorList>
            <person name="Gilroy R."/>
        </authorList>
    </citation>
    <scope>NUCLEOTIDE SEQUENCE</scope>
    <source>
        <strain evidence="7">CHK180-2868</strain>
    </source>
</reference>
<feature type="disulfide bond" description="Redox-active" evidence="6">
    <location>
        <begin position="270"/>
        <end position="273"/>
    </location>
</feature>
<dbReference type="GO" id="GO:0005737">
    <property type="term" value="C:cytoplasm"/>
    <property type="evidence" value="ECO:0007669"/>
    <property type="project" value="UniProtKB-SubCell"/>
</dbReference>
<evidence type="ECO:0000256" key="1">
    <source>
        <dbReference type="ARBA" id="ARBA00022490"/>
    </source>
</evidence>
<dbReference type="Gene3D" id="3.90.1280.10">
    <property type="entry name" value="HSP33 redox switch-like"/>
    <property type="match status" value="1"/>
</dbReference>
<dbReference type="InterPro" id="IPR016154">
    <property type="entry name" value="Heat_shock_Hsp33_C"/>
</dbReference>
<dbReference type="Pfam" id="PF01430">
    <property type="entry name" value="HSP33"/>
    <property type="match status" value="1"/>
</dbReference>
<evidence type="ECO:0000256" key="5">
    <source>
        <dbReference type="ARBA" id="ARBA00023284"/>
    </source>
</evidence>
<keyword evidence="1 6" id="KW-0963">Cytoplasm</keyword>
<keyword evidence="4 6" id="KW-0143">Chaperone</keyword>
<keyword evidence="3 6" id="KW-1015">Disulfide bond</keyword>
<proteinExistence type="inferred from homology"/>
<accession>A0A9D1A4G6</accession>
<dbReference type="SUPFAM" id="SSF64397">
    <property type="entry name" value="Hsp33 domain"/>
    <property type="match status" value="1"/>
</dbReference>
<gene>
    <name evidence="6 7" type="primary">hslO</name>
    <name evidence="7" type="ORF">IAB28_06495</name>
</gene>
<protein>
    <recommendedName>
        <fullName evidence="6">33 kDa chaperonin</fullName>
    </recommendedName>
    <alternativeName>
        <fullName evidence="6">Heat shock protein 33 homolog</fullName>
        <shortName evidence="6">HSP33</shortName>
    </alternativeName>
</protein>
<dbReference type="AlphaFoldDB" id="A0A9D1A4G6"/>
<dbReference type="PANTHER" id="PTHR30111:SF1">
    <property type="entry name" value="33 KDA CHAPERONIN"/>
    <property type="match status" value="1"/>
</dbReference>
<evidence type="ECO:0000256" key="2">
    <source>
        <dbReference type="ARBA" id="ARBA00022833"/>
    </source>
</evidence>
<dbReference type="Proteomes" id="UP000824250">
    <property type="component" value="Unassembled WGS sequence"/>
</dbReference>
<dbReference type="PANTHER" id="PTHR30111">
    <property type="entry name" value="33 KDA CHAPERONIN"/>
    <property type="match status" value="1"/>
</dbReference>
<evidence type="ECO:0000256" key="3">
    <source>
        <dbReference type="ARBA" id="ARBA00023157"/>
    </source>
</evidence>
<dbReference type="GO" id="GO:0044183">
    <property type="term" value="F:protein folding chaperone"/>
    <property type="evidence" value="ECO:0007669"/>
    <property type="project" value="TreeGrafter"/>
</dbReference>
<dbReference type="PIRSF" id="PIRSF005261">
    <property type="entry name" value="Heat_shock_Hsp33"/>
    <property type="match status" value="1"/>
</dbReference>
<comment type="PTM">
    <text evidence="6">Under oxidizing conditions two disulfide bonds are formed involving the reactive cysteines. Under reducing conditions zinc is bound to the reactive cysteines and the protein is inactive.</text>
</comment>
<dbReference type="HAMAP" id="MF_00117">
    <property type="entry name" value="HslO"/>
    <property type="match status" value="1"/>
</dbReference>
<dbReference type="InterPro" id="IPR016153">
    <property type="entry name" value="Heat_shock_Hsp33_N"/>
</dbReference>
<dbReference type="EMBL" id="DVGC01000034">
    <property type="protein sequence ID" value="HIR05598.1"/>
    <property type="molecule type" value="Genomic_DNA"/>
</dbReference>
<dbReference type="NCBIfam" id="NF001033">
    <property type="entry name" value="PRK00114.1"/>
    <property type="match status" value="1"/>
</dbReference>
<keyword evidence="5 6" id="KW-0676">Redox-active center</keyword>
<reference evidence="7" key="2">
    <citation type="journal article" date="2021" name="PeerJ">
        <title>Extensive microbial diversity within the chicken gut microbiome revealed by metagenomics and culture.</title>
        <authorList>
            <person name="Gilroy R."/>
            <person name="Ravi A."/>
            <person name="Getino M."/>
            <person name="Pursley I."/>
            <person name="Horton D.L."/>
            <person name="Alikhan N.F."/>
            <person name="Baker D."/>
            <person name="Gharbi K."/>
            <person name="Hall N."/>
            <person name="Watson M."/>
            <person name="Adriaenssens E.M."/>
            <person name="Foster-Nyarko E."/>
            <person name="Jarju S."/>
            <person name="Secka A."/>
            <person name="Antonio M."/>
            <person name="Oren A."/>
            <person name="Chaudhuri R.R."/>
            <person name="La Ragione R."/>
            <person name="Hildebrand F."/>
            <person name="Pallen M.J."/>
        </authorList>
    </citation>
    <scope>NUCLEOTIDE SEQUENCE</scope>
    <source>
        <strain evidence="7">CHK180-2868</strain>
    </source>
</reference>
<evidence type="ECO:0000313" key="8">
    <source>
        <dbReference type="Proteomes" id="UP000824250"/>
    </source>
</evidence>
<feature type="disulfide bond" description="Redox-active" evidence="6">
    <location>
        <begin position="237"/>
        <end position="239"/>
    </location>
</feature>
<evidence type="ECO:0000256" key="4">
    <source>
        <dbReference type="ARBA" id="ARBA00023186"/>
    </source>
</evidence>
<evidence type="ECO:0000256" key="6">
    <source>
        <dbReference type="HAMAP-Rule" id="MF_00117"/>
    </source>
</evidence>
<name>A0A9D1A4G6_9FIRM</name>
<organism evidence="7 8">
    <name type="scientific">Candidatus Copromonas faecavium</name>
    <name type="common">nom. illeg.</name>
    <dbReference type="NCBI Taxonomy" id="2840740"/>
    <lineage>
        <taxon>Bacteria</taxon>
        <taxon>Bacillati</taxon>
        <taxon>Bacillota</taxon>
        <taxon>Clostridia</taxon>
        <taxon>Lachnospirales</taxon>
        <taxon>Lachnospiraceae</taxon>
        <taxon>Candidatus Copromonas (nom. illeg.)</taxon>
    </lineage>
</organism>
<sequence>MTDYLIRATAAGGQIRAFGATTREVTETAKNAHNTSPVATAALGRLLTAGAMMGADLKGEKDLLTLRIEGDGPMGGLLVTADSQGNVKGYAFHPEVLLPPNAAGKLDVGGAVGAGMLSVVKDIGLKEPYVGQTSLVSGEIAEDITYYYATSEQIPCSVALGVLMNKDNTVRQAGGFMIQLLPGASDEMIDKLEERLGTMASITSLLDEGKSPEEILTDLLGDFDLEILQKQPVQFCCDCSRERVERAIISIGKKEIQEMIDEDKPIEVCCQFCGKKYSFSVPDLSGMLEKAVRP</sequence>
<dbReference type="Gene3D" id="3.55.30.10">
    <property type="entry name" value="Hsp33 domain"/>
    <property type="match status" value="1"/>
</dbReference>
<dbReference type="CDD" id="cd00498">
    <property type="entry name" value="Hsp33"/>
    <property type="match status" value="1"/>
</dbReference>
<keyword evidence="2 6" id="KW-0862">Zinc</keyword>
<evidence type="ECO:0000313" key="7">
    <source>
        <dbReference type="EMBL" id="HIR05598.1"/>
    </source>
</evidence>
<comment type="similarity">
    <text evidence="6">Belongs to the HSP33 family.</text>
</comment>
<comment type="subcellular location">
    <subcellularLocation>
        <location evidence="6">Cytoplasm</location>
    </subcellularLocation>
</comment>
<comment type="caution">
    <text evidence="7">The sequence shown here is derived from an EMBL/GenBank/DDBJ whole genome shotgun (WGS) entry which is preliminary data.</text>
</comment>
<dbReference type="GO" id="GO:0051082">
    <property type="term" value="F:unfolded protein binding"/>
    <property type="evidence" value="ECO:0007669"/>
    <property type="project" value="UniProtKB-UniRule"/>
</dbReference>